<gene>
    <name evidence="4" type="ORF">C7389_11280</name>
</gene>
<dbReference type="InterPro" id="IPR011757">
    <property type="entry name" value="Lytic_transglycosylase_MltB"/>
</dbReference>
<dbReference type="Pfam" id="PF13406">
    <property type="entry name" value="SLT_2"/>
    <property type="match status" value="1"/>
</dbReference>
<reference evidence="4 5" key="1">
    <citation type="submission" date="2019-03" db="EMBL/GenBank/DDBJ databases">
        <title>Genomic Encyclopedia of Type Strains, Phase IV (KMG-IV): sequencing the most valuable type-strain genomes for metagenomic binning, comparative biology and taxonomic classification.</title>
        <authorList>
            <person name="Goeker M."/>
        </authorList>
    </citation>
    <scope>NUCLEOTIDE SEQUENCE [LARGE SCALE GENOMIC DNA]</scope>
    <source>
        <strain evidence="4 5">DSM 12121</strain>
    </source>
</reference>
<evidence type="ECO:0000313" key="4">
    <source>
        <dbReference type="EMBL" id="TDN49228.1"/>
    </source>
</evidence>
<dbReference type="RefSeq" id="WP_133592717.1">
    <property type="nucleotide sequence ID" value="NZ_SNVV01000012.1"/>
</dbReference>
<keyword evidence="5" id="KW-1185">Reference proteome</keyword>
<sequence length="338" mass="37014">MTLQRFLAASLLALSPFAAQADFSANEDAQRFVAEMVEKHGFDRNEVETVLGRAVMDPQVIKLILPPTKPGVRSWQRYRSRFIEPVRIEGGLAFWRDNEEALERAVTRYGVPAEVIVAIIGVETVYGRHTGNFEAVSALATLAFGYPPRAQLFRRELEQLFLLAREQGRSADSYYGSYAGALGYPQFLPSSIRNYAVDFDGDGHIDFDSTPADAIGSVAHYLQVHGWEAGAEIASRAKLSAQTDAASLVAAGIEPSLTPATLVQAGVSVSGNRSIPAPATLVDLETPGAATEYWLGYRNFYVITRYNKSSFYAMSVFQLAEALRNRRSTTTLSSARAD</sequence>
<feature type="signal peptide" evidence="2">
    <location>
        <begin position="1"/>
        <end position="21"/>
    </location>
</feature>
<evidence type="ECO:0000313" key="5">
    <source>
        <dbReference type="Proteomes" id="UP000295129"/>
    </source>
</evidence>
<evidence type="ECO:0000259" key="3">
    <source>
        <dbReference type="Pfam" id="PF13406"/>
    </source>
</evidence>
<dbReference type="InterPro" id="IPR043426">
    <property type="entry name" value="MltB-like"/>
</dbReference>
<feature type="active site" evidence="1">
    <location>
        <position position="123"/>
    </location>
</feature>
<dbReference type="NCBIfam" id="TIGR02282">
    <property type="entry name" value="MltB"/>
    <property type="match status" value="1"/>
</dbReference>
<protein>
    <submittedName>
        <fullName evidence="4">Membrane-bound lytic murein transglycosylase B</fullName>
    </submittedName>
</protein>
<dbReference type="Gene3D" id="1.10.8.350">
    <property type="entry name" value="Bacterial muramidase"/>
    <property type="match status" value="1"/>
</dbReference>
<dbReference type="SUPFAM" id="SSF53955">
    <property type="entry name" value="Lysozyme-like"/>
    <property type="match status" value="1"/>
</dbReference>
<accession>A0A4R6DXW0</accession>
<name>A0A4R6DXW0_9RHOO</name>
<dbReference type="FunFam" id="1.10.8.350:FF:000001">
    <property type="entry name" value="Lytic murein transglycosylase B"/>
    <property type="match status" value="1"/>
</dbReference>
<feature type="domain" description="Transglycosylase SLT" evidence="3">
    <location>
        <begin position="26"/>
        <end position="321"/>
    </location>
</feature>
<dbReference type="PANTHER" id="PTHR30163:SF9">
    <property type="entry name" value="MEMBRANE-BOUND LYTIC MUREIN TRANSGLYCOSYLASE B"/>
    <property type="match status" value="1"/>
</dbReference>
<dbReference type="Gene3D" id="1.10.530.10">
    <property type="match status" value="1"/>
</dbReference>
<dbReference type="OrthoDB" id="9772911at2"/>
<dbReference type="InterPro" id="IPR031304">
    <property type="entry name" value="SLT_2"/>
</dbReference>
<dbReference type="GO" id="GO:0009253">
    <property type="term" value="P:peptidoglycan catabolic process"/>
    <property type="evidence" value="ECO:0007669"/>
    <property type="project" value="TreeGrafter"/>
</dbReference>
<dbReference type="PANTHER" id="PTHR30163">
    <property type="entry name" value="MEMBRANE-BOUND LYTIC MUREIN TRANSGLYCOSYLASE B"/>
    <property type="match status" value="1"/>
</dbReference>
<dbReference type="CDD" id="cd13399">
    <property type="entry name" value="Slt35-like"/>
    <property type="match status" value="1"/>
</dbReference>
<comment type="caution">
    <text evidence="4">The sequence shown here is derived from an EMBL/GenBank/DDBJ whole genome shotgun (WGS) entry which is preliminary data.</text>
</comment>
<feature type="chain" id="PRO_5020352404" evidence="2">
    <location>
        <begin position="22"/>
        <end position="338"/>
    </location>
</feature>
<evidence type="ECO:0000256" key="2">
    <source>
        <dbReference type="SAM" id="SignalP"/>
    </source>
</evidence>
<proteinExistence type="predicted"/>
<dbReference type="GO" id="GO:0008933">
    <property type="term" value="F:peptidoglycan lytic transglycosylase activity"/>
    <property type="evidence" value="ECO:0007669"/>
    <property type="project" value="TreeGrafter"/>
</dbReference>
<keyword evidence="2" id="KW-0732">Signal</keyword>
<dbReference type="Proteomes" id="UP000295129">
    <property type="component" value="Unassembled WGS sequence"/>
</dbReference>
<evidence type="ECO:0000256" key="1">
    <source>
        <dbReference type="PIRSR" id="PIRSR611757-1"/>
    </source>
</evidence>
<organism evidence="4 5">
    <name type="scientific">Azoarcus indigens</name>
    <dbReference type="NCBI Taxonomy" id="29545"/>
    <lineage>
        <taxon>Bacteria</taxon>
        <taxon>Pseudomonadati</taxon>
        <taxon>Pseudomonadota</taxon>
        <taxon>Betaproteobacteria</taxon>
        <taxon>Rhodocyclales</taxon>
        <taxon>Zoogloeaceae</taxon>
        <taxon>Azoarcus</taxon>
    </lineage>
</organism>
<dbReference type="AlphaFoldDB" id="A0A4R6DXW0"/>
<dbReference type="EMBL" id="SNVV01000012">
    <property type="protein sequence ID" value="TDN49228.1"/>
    <property type="molecule type" value="Genomic_DNA"/>
</dbReference>
<dbReference type="InterPro" id="IPR023346">
    <property type="entry name" value="Lysozyme-like_dom_sf"/>
</dbReference>